<reference evidence="1" key="2">
    <citation type="submission" date="2025-09" db="UniProtKB">
        <authorList>
            <consortium name="EnsemblPlants"/>
        </authorList>
    </citation>
    <scope>IDENTIFICATION</scope>
</reference>
<protein>
    <submittedName>
        <fullName evidence="1">Uncharacterized protein</fullName>
    </submittedName>
</protein>
<evidence type="ECO:0000313" key="2">
    <source>
        <dbReference type="Proteomes" id="UP001732700"/>
    </source>
</evidence>
<proteinExistence type="predicted"/>
<accession>A0ACD5XYS3</accession>
<sequence length="302" mass="34302">MKTRAVISHAYLLAAFQRASRMLKNTLKQMALLCNACLCGGKSSVTTLTDNGSIFTEVLIGGILKHHCQGSSWGGTYSANDIHIIKWVSRSHRYNHEPYSYEMKILQNPVGDTGRSLAEAMARDLRKAAEIFTPELYKLRDGWPAHLLDLKELLEGAKQASARKPCFVKSLSQHPAIMPSSDRVSFLTNLDRERYRLRDIMLHPPTAYPNGWKAIMQSAIAAEKRADKDGISLLETFYTNDNRQGDKYDDTAGALIRFIRNVIVHNAQYRQCQLEWYFAKIFSRCLPSIMRTLLDTGRMEQL</sequence>
<reference evidence="1" key="1">
    <citation type="submission" date="2021-05" db="EMBL/GenBank/DDBJ databases">
        <authorList>
            <person name="Scholz U."/>
            <person name="Mascher M."/>
            <person name="Fiebig A."/>
        </authorList>
    </citation>
    <scope>NUCLEOTIDE SEQUENCE [LARGE SCALE GENOMIC DNA]</scope>
</reference>
<evidence type="ECO:0000313" key="1">
    <source>
        <dbReference type="EnsemblPlants" id="AVESA.00010b.r2.5CG0873020.1.CDS"/>
    </source>
</evidence>
<organism evidence="1 2">
    <name type="scientific">Avena sativa</name>
    <name type="common">Oat</name>
    <dbReference type="NCBI Taxonomy" id="4498"/>
    <lineage>
        <taxon>Eukaryota</taxon>
        <taxon>Viridiplantae</taxon>
        <taxon>Streptophyta</taxon>
        <taxon>Embryophyta</taxon>
        <taxon>Tracheophyta</taxon>
        <taxon>Spermatophyta</taxon>
        <taxon>Magnoliopsida</taxon>
        <taxon>Liliopsida</taxon>
        <taxon>Poales</taxon>
        <taxon>Poaceae</taxon>
        <taxon>BOP clade</taxon>
        <taxon>Pooideae</taxon>
        <taxon>Poodae</taxon>
        <taxon>Poeae</taxon>
        <taxon>Poeae Chloroplast Group 1 (Aveneae type)</taxon>
        <taxon>Aveninae</taxon>
        <taxon>Avena</taxon>
    </lineage>
</organism>
<dbReference type="EnsemblPlants" id="AVESA.00010b.r2.5CG0873020.1">
    <property type="protein sequence ID" value="AVESA.00010b.r2.5CG0873020.1.CDS"/>
    <property type="gene ID" value="AVESA.00010b.r2.5CG0873020"/>
</dbReference>
<keyword evidence="2" id="KW-1185">Reference proteome</keyword>
<name>A0ACD5XYS3_AVESA</name>
<dbReference type="Proteomes" id="UP001732700">
    <property type="component" value="Chromosome 5C"/>
</dbReference>